<organism evidence="1 2">
    <name type="scientific">Massilia hydrophila</name>
    <dbReference type="NCBI Taxonomy" id="3044279"/>
    <lineage>
        <taxon>Bacteria</taxon>
        <taxon>Pseudomonadati</taxon>
        <taxon>Pseudomonadota</taxon>
        <taxon>Betaproteobacteria</taxon>
        <taxon>Burkholderiales</taxon>
        <taxon>Oxalobacteraceae</taxon>
        <taxon>Telluria group</taxon>
        <taxon>Massilia</taxon>
    </lineage>
</organism>
<sequence length="86" mass="8868">MRKIIRLDDATSHGGKVLSVAATHFTVGGVAVARVGDRISCPVHGPGSIVEGEARHTVDGVPVAYEGHKTSCGAMLLPSDPHLTCP</sequence>
<evidence type="ECO:0000313" key="2">
    <source>
        <dbReference type="Proteomes" id="UP001198602"/>
    </source>
</evidence>
<accession>A0ABS7YDP3</accession>
<dbReference type="CDD" id="cd14744">
    <property type="entry name" value="PAAR_CT_2"/>
    <property type="match status" value="1"/>
</dbReference>
<protein>
    <submittedName>
        <fullName evidence="1">PAAR domain-containing protein</fullName>
    </submittedName>
</protein>
<dbReference type="Pfam" id="PF05488">
    <property type="entry name" value="PAAR_motif"/>
    <property type="match status" value="1"/>
</dbReference>
<dbReference type="Proteomes" id="UP001198602">
    <property type="component" value="Unassembled WGS sequence"/>
</dbReference>
<keyword evidence="2" id="KW-1185">Reference proteome</keyword>
<evidence type="ECO:0000313" key="1">
    <source>
        <dbReference type="EMBL" id="MCA1857835.1"/>
    </source>
</evidence>
<name>A0ABS7YDP3_9BURK</name>
<gene>
    <name evidence="1" type="ORF">LE190_18170</name>
</gene>
<dbReference type="Gene3D" id="2.60.200.60">
    <property type="match status" value="1"/>
</dbReference>
<comment type="caution">
    <text evidence="1">The sequence shown here is derived from an EMBL/GenBank/DDBJ whole genome shotgun (WGS) entry which is preliminary data.</text>
</comment>
<dbReference type="RefSeq" id="WP_225240022.1">
    <property type="nucleotide sequence ID" value="NZ_JAHYBX010000009.1"/>
</dbReference>
<reference evidence="1 2" key="1">
    <citation type="submission" date="2021-07" db="EMBL/GenBank/DDBJ databases">
        <title>Characterization of Violacein-producing bacteria and related species.</title>
        <authorList>
            <person name="Wilson H.S."/>
            <person name="De Leon M.E."/>
        </authorList>
    </citation>
    <scope>NUCLEOTIDE SEQUENCE [LARGE SCALE GENOMIC DNA]</scope>
    <source>
        <strain evidence="1 2">HSC-2F05</strain>
    </source>
</reference>
<dbReference type="EMBL" id="JAHYBX010000009">
    <property type="protein sequence ID" value="MCA1857835.1"/>
    <property type="molecule type" value="Genomic_DNA"/>
</dbReference>
<proteinExistence type="predicted"/>
<dbReference type="InterPro" id="IPR008727">
    <property type="entry name" value="PAAR_motif"/>
</dbReference>